<reference evidence="1 2" key="1">
    <citation type="journal article" date="2015" name="Genome Announc.">
        <title>Expanding the biotechnology potential of lactobacilli through comparative genomics of 213 strains and associated genera.</title>
        <authorList>
            <person name="Sun Z."/>
            <person name="Harris H.M."/>
            <person name="McCann A."/>
            <person name="Guo C."/>
            <person name="Argimon S."/>
            <person name="Zhang W."/>
            <person name="Yang X."/>
            <person name="Jeffery I.B."/>
            <person name="Cooney J.C."/>
            <person name="Kagawa T.F."/>
            <person name="Liu W."/>
            <person name="Song Y."/>
            <person name="Salvetti E."/>
            <person name="Wrobel A."/>
            <person name="Rasinkangas P."/>
            <person name="Parkhill J."/>
            <person name="Rea M.C."/>
            <person name="O'Sullivan O."/>
            <person name="Ritari J."/>
            <person name="Douillard F.P."/>
            <person name="Paul Ross R."/>
            <person name="Yang R."/>
            <person name="Briner A.E."/>
            <person name="Felis G.E."/>
            <person name="de Vos W.M."/>
            <person name="Barrangou R."/>
            <person name="Klaenhammer T.R."/>
            <person name="Caufield P.W."/>
            <person name="Cui Y."/>
            <person name="Zhang H."/>
            <person name="O'Toole P.W."/>
        </authorList>
    </citation>
    <scope>NUCLEOTIDE SEQUENCE [LARGE SCALE GENOMIC DNA]</scope>
    <source>
        <strain evidence="1 2">DSM 20190</strain>
    </source>
</reference>
<dbReference type="Proteomes" id="UP000051296">
    <property type="component" value="Unassembled WGS sequence"/>
</dbReference>
<evidence type="ECO:0000313" key="1">
    <source>
        <dbReference type="EMBL" id="KRN33622.1"/>
    </source>
</evidence>
<organism evidence="1 2">
    <name type="scientific">Weissella halotolerans DSM 20190</name>
    <dbReference type="NCBI Taxonomy" id="1123500"/>
    <lineage>
        <taxon>Bacteria</taxon>
        <taxon>Bacillati</taxon>
        <taxon>Bacillota</taxon>
        <taxon>Bacilli</taxon>
        <taxon>Lactobacillales</taxon>
        <taxon>Lactobacillaceae</taxon>
        <taxon>Weissella</taxon>
    </lineage>
</organism>
<sequence>MRKNWWHYLGQHLAGFKRGMMRRFRRTYIPMTTPEEVAVANQLSRHLPSDLALYLYVAAQANTAALVYSELLLEHEMPAQQLAQVERTIENQEVGELMAIKAGLALCPRDVRPLASVTVITENARLARAFSDFSLAKAQLNPNQQPITREEQVAFEVLTLLDDYRQVFFTQAMQMDEAKLALLKQKNKRILEAVSQSS</sequence>
<dbReference type="InParanoid" id="A0A0R2G2B2"/>
<keyword evidence="2" id="KW-1185">Reference proteome</keyword>
<dbReference type="AlphaFoldDB" id="A0A0R2G2B2"/>
<dbReference type="PATRIC" id="fig|1123500.6.peg.430"/>
<dbReference type="EMBL" id="JQAX01000001">
    <property type="protein sequence ID" value="KRN33622.1"/>
    <property type="molecule type" value="Genomic_DNA"/>
</dbReference>
<accession>A0A0R2G2B2</accession>
<proteinExistence type="predicted"/>
<name>A0A0R2G2B2_9LACO</name>
<dbReference type="RefSeq" id="WP_022790878.1">
    <property type="nucleotide sequence ID" value="NZ_ATUU01000001.1"/>
</dbReference>
<gene>
    <name evidence="1" type="ORF">IV68_GL000429</name>
</gene>
<comment type="caution">
    <text evidence="1">The sequence shown here is derived from an EMBL/GenBank/DDBJ whole genome shotgun (WGS) entry which is preliminary data.</text>
</comment>
<evidence type="ECO:0000313" key="2">
    <source>
        <dbReference type="Proteomes" id="UP000051296"/>
    </source>
</evidence>
<dbReference type="STRING" id="1123500.GCA_000420365_00075"/>
<protein>
    <submittedName>
        <fullName evidence="1">Uncharacterized protein</fullName>
    </submittedName>
</protein>